<evidence type="ECO:0000256" key="6">
    <source>
        <dbReference type="ARBA" id="ARBA00022692"/>
    </source>
</evidence>
<evidence type="ECO:0000259" key="11">
    <source>
        <dbReference type="Pfam" id="PF03934"/>
    </source>
</evidence>
<keyword evidence="6" id="KW-0812">Transmembrane</keyword>
<comment type="subcellular location">
    <subcellularLocation>
        <location evidence="1 10">Cell inner membrane</location>
    </subcellularLocation>
</comment>
<feature type="domain" description="T2SS protein K first SAM-like" evidence="12">
    <location>
        <begin position="109"/>
        <end position="201"/>
    </location>
</feature>
<keyword evidence="3 10" id="KW-0813">Transport</keyword>
<dbReference type="Proteomes" id="UP001597304">
    <property type="component" value="Unassembled WGS sequence"/>
</dbReference>
<organism evidence="13 14">
    <name type="scientific">Ottowia flava</name>
    <dbReference type="NCBI Taxonomy" id="2675430"/>
    <lineage>
        <taxon>Bacteria</taxon>
        <taxon>Pseudomonadati</taxon>
        <taxon>Pseudomonadota</taxon>
        <taxon>Betaproteobacteria</taxon>
        <taxon>Burkholderiales</taxon>
        <taxon>Comamonadaceae</taxon>
        <taxon>Ottowia</taxon>
    </lineage>
</organism>
<reference evidence="14" key="1">
    <citation type="journal article" date="2019" name="Int. J. Syst. Evol. Microbiol.">
        <title>The Global Catalogue of Microorganisms (GCM) 10K type strain sequencing project: providing services to taxonomists for standard genome sequencing and annotation.</title>
        <authorList>
            <consortium name="The Broad Institute Genomics Platform"/>
            <consortium name="The Broad Institute Genome Sequencing Center for Infectious Disease"/>
            <person name="Wu L."/>
            <person name="Ma J."/>
        </authorList>
    </citation>
    <scope>NUCLEOTIDE SEQUENCE [LARGE SCALE GENOMIC DNA]</scope>
    <source>
        <strain evidence="14">LMG 29247</strain>
    </source>
</reference>
<dbReference type="EMBL" id="JBHUEJ010000031">
    <property type="protein sequence ID" value="MFD1711641.1"/>
    <property type="molecule type" value="Genomic_DNA"/>
</dbReference>
<dbReference type="Gene3D" id="1.10.40.60">
    <property type="entry name" value="EpsJ-like"/>
    <property type="match status" value="2"/>
</dbReference>
<dbReference type="Pfam" id="PF03934">
    <property type="entry name" value="T2SSK"/>
    <property type="match status" value="1"/>
</dbReference>
<accession>A0ABW4KXX1</accession>
<comment type="similarity">
    <text evidence="2 10">Belongs to the GSP K family.</text>
</comment>
<dbReference type="Gene3D" id="3.30.1300.30">
    <property type="entry name" value="GSPII I/J protein-like"/>
    <property type="match status" value="1"/>
</dbReference>
<dbReference type="InterPro" id="IPR049031">
    <property type="entry name" value="T2SSK_SAM-like_1st"/>
</dbReference>
<dbReference type="InterPro" id="IPR038072">
    <property type="entry name" value="GspK_central_sf"/>
</dbReference>
<sequence>MAMITVALVATLAAAAMWRQWRGVEVEAAERTRVQSAWILTGALDWGRLILAGDLREDRTRGFDADHLGEPWAVPLAEARLSSFLAAGESGNDNDRDAFLSGQVTDMQSRLNVMNLITSSPQDQLTALTRFTRLFELLNLPAGELGALQRGLARADAAMRGQAAEDGADAPLMPRRFEQLAWLGLSHDTLAALRPYVTVLPLLNRQITPVNLNTASAQVIAAAIPDLDMARAQRIVVQRDSAFFRSPAKAMEATGVSGANISWTSTTSDFFEVRGRLRLNDVALEEVSVVQRERATRRVTTLWRERTALTVDLGAGPTPAGLTGPAR</sequence>
<evidence type="ECO:0000313" key="14">
    <source>
        <dbReference type="Proteomes" id="UP001597304"/>
    </source>
</evidence>
<keyword evidence="14" id="KW-1185">Reference proteome</keyword>
<name>A0ABW4KXX1_9BURK</name>
<dbReference type="InterPro" id="IPR049179">
    <property type="entry name" value="T2SSK_SAM-like_2nd"/>
</dbReference>
<evidence type="ECO:0000256" key="4">
    <source>
        <dbReference type="ARBA" id="ARBA00022475"/>
    </source>
</evidence>
<dbReference type="RefSeq" id="WP_147912884.1">
    <property type="nucleotide sequence ID" value="NZ_JBHUEJ010000031.1"/>
</dbReference>
<comment type="caution">
    <text evidence="13">The sequence shown here is derived from an EMBL/GenBank/DDBJ whole genome shotgun (WGS) entry which is preliminary data.</text>
</comment>
<proteinExistence type="inferred from homology"/>
<dbReference type="NCBIfam" id="NF037980">
    <property type="entry name" value="T2SS_GspK"/>
    <property type="match status" value="1"/>
</dbReference>
<evidence type="ECO:0000259" key="12">
    <source>
        <dbReference type="Pfam" id="PF21687"/>
    </source>
</evidence>
<keyword evidence="9 10" id="KW-0472">Membrane</keyword>
<evidence type="ECO:0000256" key="3">
    <source>
        <dbReference type="ARBA" id="ARBA00022448"/>
    </source>
</evidence>
<keyword evidence="8" id="KW-1133">Transmembrane helix</keyword>
<evidence type="ECO:0000256" key="2">
    <source>
        <dbReference type="ARBA" id="ARBA00007246"/>
    </source>
</evidence>
<gene>
    <name evidence="13" type="primary">gspK</name>
    <name evidence="13" type="ORF">ACFSF0_13565</name>
</gene>
<keyword evidence="4 10" id="KW-1003">Cell membrane</keyword>
<evidence type="ECO:0000256" key="1">
    <source>
        <dbReference type="ARBA" id="ARBA00004533"/>
    </source>
</evidence>
<keyword evidence="5 10" id="KW-0997">Cell inner membrane</keyword>
<dbReference type="SUPFAM" id="SSF158544">
    <property type="entry name" value="GspK insert domain-like"/>
    <property type="match status" value="1"/>
</dbReference>
<feature type="domain" description="T2SS protein K second SAM-like" evidence="11">
    <location>
        <begin position="210"/>
        <end position="260"/>
    </location>
</feature>
<evidence type="ECO:0000256" key="8">
    <source>
        <dbReference type="ARBA" id="ARBA00022989"/>
    </source>
</evidence>
<evidence type="ECO:0000256" key="7">
    <source>
        <dbReference type="ARBA" id="ARBA00022927"/>
    </source>
</evidence>
<protein>
    <recommendedName>
        <fullName evidence="10">Type II secretion system protein K</fullName>
    </recommendedName>
</protein>
<keyword evidence="7" id="KW-0653">Protein transport</keyword>
<dbReference type="InterPro" id="IPR005628">
    <property type="entry name" value="GspK"/>
</dbReference>
<evidence type="ECO:0000256" key="9">
    <source>
        <dbReference type="ARBA" id="ARBA00023136"/>
    </source>
</evidence>
<evidence type="ECO:0000313" key="13">
    <source>
        <dbReference type="EMBL" id="MFD1711641.1"/>
    </source>
</evidence>
<dbReference type="PIRSF" id="PIRSF002786">
    <property type="entry name" value="XcpX"/>
    <property type="match status" value="1"/>
</dbReference>
<evidence type="ECO:0000256" key="5">
    <source>
        <dbReference type="ARBA" id="ARBA00022519"/>
    </source>
</evidence>
<dbReference type="Pfam" id="PF21687">
    <property type="entry name" value="T2SSK_1st"/>
    <property type="match status" value="1"/>
</dbReference>
<evidence type="ECO:0000256" key="10">
    <source>
        <dbReference type="PIRNR" id="PIRNR002786"/>
    </source>
</evidence>